<feature type="compositionally biased region" description="Basic and acidic residues" evidence="3">
    <location>
        <begin position="29"/>
        <end position="46"/>
    </location>
</feature>
<protein>
    <recommendedName>
        <fullName evidence="6">Leucine-rich repeat domain-containing protein</fullName>
    </recommendedName>
</protein>
<dbReference type="STRING" id="1798531.A2392_03055"/>
<dbReference type="AlphaFoldDB" id="A0A1F6FIP7"/>
<keyword evidence="2" id="KW-0677">Repeat</keyword>
<dbReference type="SUPFAM" id="SSF52058">
    <property type="entry name" value="L domain-like"/>
    <property type="match status" value="1"/>
</dbReference>
<evidence type="ECO:0000256" key="2">
    <source>
        <dbReference type="ARBA" id="ARBA00022737"/>
    </source>
</evidence>
<dbReference type="InterPro" id="IPR003591">
    <property type="entry name" value="Leu-rich_rpt_typical-subtyp"/>
</dbReference>
<reference evidence="4 5" key="1">
    <citation type="journal article" date="2016" name="Nat. Commun.">
        <title>Thousands of microbial genomes shed light on interconnected biogeochemical processes in an aquifer system.</title>
        <authorList>
            <person name="Anantharaman K."/>
            <person name="Brown C.T."/>
            <person name="Hug L.A."/>
            <person name="Sharon I."/>
            <person name="Castelle C.J."/>
            <person name="Probst A.J."/>
            <person name="Thomas B.C."/>
            <person name="Singh A."/>
            <person name="Wilkins M.J."/>
            <person name="Karaoz U."/>
            <person name="Brodie E.L."/>
            <person name="Williams K.H."/>
            <person name="Hubbard S.S."/>
            <person name="Banfield J.F."/>
        </authorList>
    </citation>
    <scope>NUCLEOTIDE SEQUENCE [LARGE SCALE GENOMIC DNA]</scope>
</reference>
<sequence length="176" mass="18706">MNYIVLSLVLVVALGLGFFFVKDRGSELESDKSLSGDAAGDDKNTDVENEVGDTLDLSGEGLTKVPDNVFTKTAVVELDLSNNNLSGALPGEVRHLSNLRVLDLSDNDFTGVPAEVGQLSKLEVLDLSNNSLTGLPQELGNLKNLKTLDLRGTNYSAQDLVVIQAGLSSDVTIKTD</sequence>
<comment type="caution">
    <text evidence="4">The sequence shown here is derived from an EMBL/GenBank/DDBJ whole genome shotgun (WGS) entry which is preliminary data.</text>
</comment>
<dbReference type="InterPro" id="IPR050216">
    <property type="entry name" value="LRR_domain-containing"/>
</dbReference>
<dbReference type="PRINTS" id="PR00019">
    <property type="entry name" value="LEURICHRPT"/>
</dbReference>
<dbReference type="PANTHER" id="PTHR48051">
    <property type="match status" value="1"/>
</dbReference>
<dbReference type="Proteomes" id="UP000177395">
    <property type="component" value="Unassembled WGS sequence"/>
</dbReference>
<keyword evidence="1" id="KW-0433">Leucine-rich repeat</keyword>
<dbReference type="Pfam" id="PF00560">
    <property type="entry name" value="LRR_1"/>
    <property type="match status" value="1"/>
</dbReference>
<dbReference type="FunFam" id="3.80.10.10:FF:000041">
    <property type="entry name" value="LRR receptor-like serine/threonine-protein kinase ERECTA"/>
    <property type="match status" value="1"/>
</dbReference>
<organism evidence="4 5">
    <name type="scientific">Candidatus Kaiserbacteria bacterium RIFOXYB1_FULL_46_14</name>
    <dbReference type="NCBI Taxonomy" id="1798531"/>
    <lineage>
        <taxon>Bacteria</taxon>
        <taxon>Candidatus Kaiseribacteriota</taxon>
    </lineage>
</organism>
<dbReference type="Gene3D" id="3.80.10.10">
    <property type="entry name" value="Ribonuclease Inhibitor"/>
    <property type="match status" value="1"/>
</dbReference>
<evidence type="ECO:0000313" key="4">
    <source>
        <dbReference type="EMBL" id="OGG85743.1"/>
    </source>
</evidence>
<dbReference type="SMART" id="SM00369">
    <property type="entry name" value="LRR_TYP"/>
    <property type="match status" value="2"/>
</dbReference>
<dbReference type="EMBL" id="MFMS01000005">
    <property type="protein sequence ID" value="OGG85743.1"/>
    <property type="molecule type" value="Genomic_DNA"/>
</dbReference>
<dbReference type="Pfam" id="PF13855">
    <property type="entry name" value="LRR_8"/>
    <property type="match status" value="1"/>
</dbReference>
<gene>
    <name evidence="4" type="ORF">A2392_03055</name>
</gene>
<name>A0A1F6FIP7_9BACT</name>
<evidence type="ECO:0000256" key="1">
    <source>
        <dbReference type="ARBA" id="ARBA00022614"/>
    </source>
</evidence>
<feature type="region of interest" description="Disordered" evidence="3">
    <location>
        <begin position="29"/>
        <end position="55"/>
    </location>
</feature>
<evidence type="ECO:0000313" key="5">
    <source>
        <dbReference type="Proteomes" id="UP000177395"/>
    </source>
</evidence>
<evidence type="ECO:0000256" key="3">
    <source>
        <dbReference type="SAM" id="MobiDB-lite"/>
    </source>
</evidence>
<accession>A0A1F6FIP7</accession>
<evidence type="ECO:0008006" key="6">
    <source>
        <dbReference type="Google" id="ProtNLM"/>
    </source>
</evidence>
<dbReference type="PANTHER" id="PTHR48051:SF46">
    <property type="entry name" value="LEUCINE RICH REPEAT-CONTAINING DOMAIN PROTEIN"/>
    <property type="match status" value="1"/>
</dbReference>
<dbReference type="InterPro" id="IPR032675">
    <property type="entry name" value="LRR_dom_sf"/>
</dbReference>
<proteinExistence type="predicted"/>
<dbReference type="GO" id="GO:0005737">
    <property type="term" value="C:cytoplasm"/>
    <property type="evidence" value="ECO:0007669"/>
    <property type="project" value="TreeGrafter"/>
</dbReference>
<dbReference type="PROSITE" id="PS51450">
    <property type="entry name" value="LRR"/>
    <property type="match status" value="2"/>
</dbReference>
<dbReference type="InterPro" id="IPR001611">
    <property type="entry name" value="Leu-rich_rpt"/>
</dbReference>